<dbReference type="Proteomes" id="UP000000503">
    <property type="component" value="Chromosome"/>
</dbReference>
<dbReference type="AlphaFoldDB" id="F8F1D7"/>
<name>F8F1D7_GRAC1</name>
<dbReference type="CDD" id="cd20294">
    <property type="entry name" value="cupin_KduI_N"/>
    <property type="match status" value="1"/>
</dbReference>
<evidence type="ECO:0000256" key="4">
    <source>
        <dbReference type="ARBA" id="ARBA00022833"/>
    </source>
</evidence>
<dbReference type="EMBL" id="CP002868">
    <property type="protein sequence ID" value="AEJ18781.1"/>
    <property type="molecule type" value="Genomic_DNA"/>
</dbReference>
<dbReference type="InterPro" id="IPR007045">
    <property type="entry name" value="KduI"/>
</dbReference>
<keyword evidence="5 6" id="KW-0413">Isomerase</keyword>
<evidence type="ECO:0000313" key="8">
    <source>
        <dbReference type="Proteomes" id="UP000000503"/>
    </source>
</evidence>
<comment type="similarity">
    <text evidence="2 6">Belongs to the KduI family.</text>
</comment>
<evidence type="ECO:0000256" key="1">
    <source>
        <dbReference type="ARBA" id="ARBA00000552"/>
    </source>
</evidence>
<evidence type="ECO:0000256" key="5">
    <source>
        <dbReference type="ARBA" id="ARBA00023235"/>
    </source>
</evidence>
<dbReference type="Gene3D" id="2.60.120.10">
    <property type="entry name" value="Jelly Rolls"/>
    <property type="match status" value="1"/>
</dbReference>
<keyword evidence="8" id="KW-1185">Reference proteome</keyword>
<feature type="binding site" evidence="6">
    <location>
        <position position="245"/>
    </location>
    <ligand>
        <name>Zn(2+)</name>
        <dbReference type="ChEBI" id="CHEBI:29105"/>
    </ligand>
</feature>
<comment type="pathway">
    <text evidence="6">Glycan metabolism; pectin degradation; 2-dehydro-3-deoxy-D-gluconate from pectin: step 4/5.</text>
</comment>
<evidence type="ECO:0000256" key="6">
    <source>
        <dbReference type="HAMAP-Rule" id="MF_00687"/>
    </source>
</evidence>
<feature type="binding site" evidence="6">
    <location>
        <position position="198"/>
    </location>
    <ligand>
        <name>Zn(2+)</name>
        <dbReference type="ChEBI" id="CHEBI:29105"/>
    </ligand>
</feature>
<dbReference type="GO" id="GO:0008697">
    <property type="term" value="F:4-deoxy-L-threo-5-hexosulose-uronate ketol-isomerase activity"/>
    <property type="evidence" value="ECO:0007669"/>
    <property type="project" value="UniProtKB-UniRule"/>
</dbReference>
<comment type="cofactor">
    <cofactor evidence="6">
        <name>Zn(2+)</name>
        <dbReference type="ChEBI" id="CHEBI:29105"/>
    </cofactor>
    <text evidence="6">Binds 1 zinc ion per subunit.</text>
</comment>
<comment type="function">
    <text evidence="6">Catalyzes the isomerization of 5-dehydro-4-deoxy-D-glucuronate to 3-deoxy-D-glycero-2,5-hexodiulosonate.</text>
</comment>
<dbReference type="InterPro" id="IPR021120">
    <property type="entry name" value="KduI/IolB_isomerase"/>
</dbReference>
<dbReference type="Pfam" id="PF04962">
    <property type="entry name" value="KduI"/>
    <property type="match status" value="1"/>
</dbReference>
<feature type="binding site" evidence="6">
    <location>
        <position position="203"/>
    </location>
    <ligand>
        <name>Zn(2+)</name>
        <dbReference type="ChEBI" id="CHEBI:29105"/>
    </ligand>
</feature>
<dbReference type="KEGG" id="scd:Spica_0627"/>
<dbReference type="UniPathway" id="UPA00545">
    <property type="reaction ID" value="UER00826"/>
</dbReference>
<accession>F8F1D7</accession>
<protein>
    <recommendedName>
        <fullName evidence="6">4-deoxy-L-threo-5-hexosulose-uronate ketol-isomerase</fullName>
        <ecNumber evidence="6">5.3.1.17</ecNumber>
    </recommendedName>
    <alternativeName>
        <fullName evidence="6">5-keto-4-deoxyuronate isomerase</fullName>
    </alternativeName>
    <alternativeName>
        <fullName evidence="6">DKI isomerase</fullName>
    </alternativeName>
</protein>
<dbReference type="EC" id="5.3.1.17" evidence="6"/>
<dbReference type="STRING" id="744872.Spica_0627"/>
<dbReference type="GO" id="GO:0019698">
    <property type="term" value="P:D-galacturonate catabolic process"/>
    <property type="evidence" value="ECO:0007669"/>
    <property type="project" value="TreeGrafter"/>
</dbReference>
<dbReference type="NCBIfam" id="NF002091">
    <property type="entry name" value="PRK00924.1"/>
    <property type="match status" value="1"/>
</dbReference>
<reference evidence="8" key="1">
    <citation type="journal article" date="2013" name="Stand. Genomic Sci.">
        <title>Genome sequence of the thermophilic fresh-water bacterium Spirochaeta caldaria type strain (H1(T)), reclassification of Spirochaeta caldaria, Spirochaeta stenostrepta, and Spirochaeta zuelzerae in the genus Treponema as Treponema caldaria comb. nov., Treponema stenostrepta comb. nov., and Treponema zuelzerae comb. nov., and emendation of the genus Treponema.</title>
        <authorList>
            <person name="Abt B."/>
            <person name="Goker M."/>
            <person name="Scheuner C."/>
            <person name="Han C."/>
            <person name="Lu M."/>
            <person name="Misra M."/>
            <person name="Lapidus A."/>
            <person name="Nolan M."/>
            <person name="Lucas S."/>
            <person name="Hammon N."/>
            <person name="Deshpande S."/>
            <person name="Cheng J.F."/>
            <person name="Tapia R."/>
            <person name="Goodwin L.A."/>
            <person name="Pitluck S."/>
            <person name="Liolios K."/>
            <person name="Pagani I."/>
            <person name="Ivanova N."/>
            <person name="Mavromatis K."/>
            <person name="Mikhailova N."/>
            <person name="Huntemann M."/>
            <person name="Pati A."/>
            <person name="Chen A."/>
            <person name="Palaniappan K."/>
            <person name="Land M."/>
            <person name="Hauser L."/>
            <person name="Jeffries C.D."/>
            <person name="Rohde M."/>
            <person name="Spring S."/>
            <person name="Gronow S."/>
            <person name="Detter J.C."/>
            <person name="Bristow J."/>
            <person name="Eisen J.A."/>
            <person name="Markowitz V."/>
            <person name="Hugenholtz P."/>
            <person name="Kyrpides N.C."/>
            <person name="Woyke T."/>
            <person name="Klenk H.P."/>
        </authorList>
    </citation>
    <scope>NUCLEOTIDE SEQUENCE</scope>
    <source>
        <strain evidence="8">ATCC 51460 / DSM 7334 / H1</strain>
    </source>
</reference>
<proteinExistence type="inferred from homology"/>
<feature type="binding site" evidence="6">
    <location>
        <position position="196"/>
    </location>
    <ligand>
        <name>Zn(2+)</name>
        <dbReference type="ChEBI" id="CHEBI:29105"/>
    </ligand>
</feature>
<evidence type="ECO:0000256" key="2">
    <source>
        <dbReference type="ARBA" id="ARBA00008086"/>
    </source>
</evidence>
<organism evidence="7 8">
    <name type="scientific">Gracilinema caldarium (strain ATCC 51460 / DSM 7334 / H1)</name>
    <name type="common">Treponema caldarium</name>
    <dbReference type="NCBI Taxonomy" id="744872"/>
    <lineage>
        <taxon>Bacteria</taxon>
        <taxon>Pseudomonadati</taxon>
        <taxon>Spirochaetota</taxon>
        <taxon>Spirochaetia</taxon>
        <taxon>Spirochaetales</taxon>
        <taxon>Breznakiellaceae</taxon>
        <taxon>Gracilinema</taxon>
    </lineage>
</organism>
<dbReference type="SUPFAM" id="SSF51182">
    <property type="entry name" value="RmlC-like cupins"/>
    <property type="match status" value="1"/>
</dbReference>
<keyword evidence="3 6" id="KW-0479">Metal-binding</keyword>
<dbReference type="Gene3D" id="2.60.120.520">
    <property type="entry name" value="pectin degrading enzyme 5-keto 4- deoxyuronate isomerase, domain 1"/>
    <property type="match status" value="1"/>
</dbReference>
<evidence type="ECO:0000256" key="3">
    <source>
        <dbReference type="ARBA" id="ARBA00022723"/>
    </source>
</evidence>
<sequence>MQFDIRYANHPEDAKQYDTKAQRKHFLVEQVFTPGELRMTYSHQDRLIFGGAMPIEKPLELEADKELGTTYFLERRELGLINIGGPGRLVIDGAVYDLTKSEGAYVGMGTQYVRFESKDPTNPAKWYMASAPAHQTYPTVTINLHQANPKKLGSSETSNERTIYQYVHPAVCKSCQLVMGMTILSKGSVWNTMPCHTHERRMEAYFYFDMEQDTRVFHFFGRPEETRHLVVANEQAVISPSWSIHSGVGTASYTFIWAMAGENQTFDDMDFVKPEDLK</sequence>
<dbReference type="OrthoDB" id="9770644at2"/>
<dbReference type="eggNOG" id="COG3717">
    <property type="taxonomic scope" value="Bacteria"/>
</dbReference>
<gene>
    <name evidence="6" type="primary">kduI</name>
    <name evidence="7" type="ordered locus">Spica_0627</name>
</gene>
<dbReference type="InterPro" id="IPR011051">
    <property type="entry name" value="RmlC_Cupin_sf"/>
</dbReference>
<dbReference type="InterPro" id="IPR027449">
    <property type="entry name" value="KduI_N"/>
</dbReference>
<dbReference type="GO" id="GO:0045490">
    <property type="term" value="P:pectin catabolic process"/>
    <property type="evidence" value="ECO:0007669"/>
    <property type="project" value="UniProtKB-UniRule"/>
</dbReference>
<dbReference type="PANTHER" id="PTHR38461:SF1">
    <property type="entry name" value="4-DEOXY-L-THREO-5-HEXOSULOSE-URONATE KETOL-ISOMERASE"/>
    <property type="match status" value="1"/>
</dbReference>
<dbReference type="PIRSF" id="PIRSF006625">
    <property type="entry name" value="KduI"/>
    <property type="match status" value="1"/>
</dbReference>
<dbReference type="CDD" id="cd20491">
    <property type="entry name" value="cupin_KduI_C"/>
    <property type="match status" value="1"/>
</dbReference>
<dbReference type="GO" id="GO:0042840">
    <property type="term" value="P:D-glucuronate catabolic process"/>
    <property type="evidence" value="ECO:0007669"/>
    <property type="project" value="TreeGrafter"/>
</dbReference>
<dbReference type="HOGENOM" id="CLU_062609_0_0_12"/>
<dbReference type="HAMAP" id="MF_00687">
    <property type="entry name" value="KduI"/>
    <property type="match status" value="1"/>
</dbReference>
<evidence type="ECO:0000313" key="7">
    <source>
        <dbReference type="EMBL" id="AEJ18781.1"/>
    </source>
</evidence>
<dbReference type="InterPro" id="IPR014710">
    <property type="entry name" value="RmlC-like_jellyroll"/>
</dbReference>
<dbReference type="RefSeq" id="WP_013968093.1">
    <property type="nucleotide sequence ID" value="NC_015732.1"/>
</dbReference>
<comment type="catalytic activity">
    <reaction evidence="1 6">
        <text>5-dehydro-4-deoxy-D-glucuronate = 3-deoxy-D-glycero-2,5-hexodiulosonate</text>
        <dbReference type="Rhea" id="RHEA:23896"/>
        <dbReference type="ChEBI" id="CHEBI:17117"/>
        <dbReference type="ChEBI" id="CHEBI:29071"/>
        <dbReference type="EC" id="5.3.1.17"/>
    </reaction>
</comment>
<keyword evidence="4 6" id="KW-0862">Zinc</keyword>
<dbReference type="GO" id="GO:0008270">
    <property type="term" value="F:zinc ion binding"/>
    <property type="evidence" value="ECO:0007669"/>
    <property type="project" value="UniProtKB-UniRule"/>
</dbReference>
<dbReference type="PANTHER" id="PTHR38461">
    <property type="entry name" value="4-DEOXY-L-THREO-5-HEXOSULOSE-URONATE KETOL-ISOMERASE"/>
    <property type="match status" value="1"/>
</dbReference>